<feature type="region of interest" description="Disordered" evidence="1">
    <location>
        <begin position="1"/>
        <end position="31"/>
    </location>
</feature>
<accession>A0AAD7FF58</accession>
<evidence type="ECO:0000313" key="3">
    <source>
        <dbReference type="Proteomes" id="UP001221142"/>
    </source>
</evidence>
<dbReference type="Proteomes" id="UP001221142">
    <property type="component" value="Unassembled WGS sequence"/>
</dbReference>
<dbReference type="EMBL" id="JARKIF010000022">
    <property type="protein sequence ID" value="KAJ7616465.1"/>
    <property type="molecule type" value="Genomic_DNA"/>
</dbReference>
<reference evidence="2" key="1">
    <citation type="submission" date="2023-03" db="EMBL/GenBank/DDBJ databases">
        <title>Massive genome expansion in bonnet fungi (Mycena s.s.) driven by repeated elements and novel gene families across ecological guilds.</title>
        <authorList>
            <consortium name="Lawrence Berkeley National Laboratory"/>
            <person name="Harder C.B."/>
            <person name="Miyauchi S."/>
            <person name="Viragh M."/>
            <person name="Kuo A."/>
            <person name="Thoen E."/>
            <person name="Andreopoulos B."/>
            <person name="Lu D."/>
            <person name="Skrede I."/>
            <person name="Drula E."/>
            <person name="Henrissat B."/>
            <person name="Morin E."/>
            <person name="Kohler A."/>
            <person name="Barry K."/>
            <person name="LaButti K."/>
            <person name="Morin E."/>
            <person name="Salamov A."/>
            <person name="Lipzen A."/>
            <person name="Mereny Z."/>
            <person name="Hegedus B."/>
            <person name="Baldrian P."/>
            <person name="Stursova M."/>
            <person name="Weitz H."/>
            <person name="Taylor A."/>
            <person name="Grigoriev I.V."/>
            <person name="Nagy L.G."/>
            <person name="Martin F."/>
            <person name="Kauserud H."/>
        </authorList>
    </citation>
    <scope>NUCLEOTIDE SEQUENCE</scope>
    <source>
        <strain evidence="2">9284</strain>
    </source>
</reference>
<proteinExistence type="predicted"/>
<protein>
    <submittedName>
        <fullName evidence="2">Uncharacterized protein</fullName>
    </submittedName>
</protein>
<feature type="compositionally biased region" description="Pro residues" evidence="1">
    <location>
        <begin position="1"/>
        <end position="11"/>
    </location>
</feature>
<evidence type="ECO:0000313" key="2">
    <source>
        <dbReference type="EMBL" id="KAJ7616465.1"/>
    </source>
</evidence>
<name>A0AAD7FF58_9AGAR</name>
<comment type="caution">
    <text evidence="2">The sequence shown here is derived from an EMBL/GenBank/DDBJ whole genome shotgun (WGS) entry which is preliminary data.</text>
</comment>
<gene>
    <name evidence="2" type="ORF">FB45DRAFT_1063914</name>
</gene>
<feature type="compositionally biased region" description="Low complexity" evidence="1">
    <location>
        <begin position="13"/>
        <end position="31"/>
    </location>
</feature>
<sequence>MPSAMFPPTPELPGSSSVPPSAPSSRPGSVASISSFSISSISSSTSVPPSTTVSPAPASWDPDAAYETYRAKVQSATCARDFHEIMDSLIETGAHNYYDSLAIATLVTRVEALIEAHIPGGGGGQAYRADLRYRAFAAFQAHWTGDETAPWTSEPPLSPRYLSTSRGANLAAFIGSLFSVGVLTGSDVHYCLDTLVDIRDHPMYTSSPHVSQFIPRGILGAVGPRGAGALPGEESQADGGDY</sequence>
<evidence type="ECO:0000256" key="1">
    <source>
        <dbReference type="SAM" id="MobiDB-lite"/>
    </source>
</evidence>
<dbReference type="AlphaFoldDB" id="A0AAD7FF58"/>
<organism evidence="2 3">
    <name type="scientific">Roridomyces roridus</name>
    <dbReference type="NCBI Taxonomy" id="1738132"/>
    <lineage>
        <taxon>Eukaryota</taxon>
        <taxon>Fungi</taxon>
        <taxon>Dikarya</taxon>
        <taxon>Basidiomycota</taxon>
        <taxon>Agaricomycotina</taxon>
        <taxon>Agaricomycetes</taxon>
        <taxon>Agaricomycetidae</taxon>
        <taxon>Agaricales</taxon>
        <taxon>Marasmiineae</taxon>
        <taxon>Mycenaceae</taxon>
        <taxon>Roridomyces</taxon>
    </lineage>
</organism>
<keyword evidence="3" id="KW-1185">Reference proteome</keyword>
<feature type="region of interest" description="Disordered" evidence="1">
    <location>
        <begin position="40"/>
        <end position="59"/>
    </location>
</feature>